<dbReference type="OrthoDB" id="9810773at2"/>
<dbReference type="STRING" id="1244108.SAMN05444004_103132"/>
<reference evidence="3" key="1">
    <citation type="submission" date="2016-10" db="EMBL/GenBank/DDBJ databases">
        <authorList>
            <person name="Varghese N."/>
            <person name="Submissions S."/>
        </authorList>
    </citation>
    <scope>NUCLEOTIDE SEQUENCE [LARGE SCALE GENOMIC DNA]</scope>
    <source>
        <strain evidence="3">DSM 100420</strain>
    </source>
</reference>
<dbReference type="EMBL" id="FNPX01000003">
    <property type="protein sequence ID" value="SDY78474.1"/>
    <property type="molecule type" value="Genomic_DNA"/>
</dbReference>
<sequence>MRKTLLKAALAACLALQMLTGTSAFAENDGKGPITGLPMPRFVSMKAAEGYARRGPSSTHRIDWVFKRRNMPLLLVDEYGQWRRVQDQEGAGGWMHYSLLSGNRSVIVEREELDLRRSPSPDARVSARLKAGVVAWLGECGNGWCALEVRGAEGWAEQSALWGVAPEEARD</sequence>
<organism evidence="2 3">
    <name type="scientific">Jannaschia faecimaris</name>
    <dbReference type="NCBI Taxonomy" id="1244108"/>
    <lineage>
        <taxon>Bacteria</taxon>
        <taxon>Pseudomonadati</taxon>
        <taxon>Pseudomonadota</taxon>
        <taxon>Alphaproteobacteria</taxon>
        <taxon>Rhodobacterales</taxon>
        <taxon>Roseobacteraceae</taxon>
        <taxon>Jannaschia</taxon>
    </lineage>
</organism>
<name>A0A1H3MPQ8_9RHOB</name>
<feature type="signal peptide" evidence="1">
    <location>
        <begin position="1"/>
        <end position="26"/>
    </location>
</feature>
<dbReference type="Pfam" id="PF06347">
    <property type="entry name" value="SH3_4"/>
    <property type="match status" value="2"/>
</dbReference>
<evidence type="ECO:0000313" key="2">
    <source>
        <dbReference type="EMBL" id="SDY78474.1"/>
    </source>
</evidence>
<proteinExistence type="predicted"/>
<dbReference type="InterPro" id="IPR010466">
    <property type="entry name" value="DUF1058"/>
</dbReference>
<dbReference type="AlphaFoldDB" id="A0A1H3MPQ8"/>
<dbReference type="Proteomes" id="UP000198914">
    <property type="component" value="Unassembled WGS sequence"/>
</dbReference>
<accession>A0A1H3MPQ8</accession>
<dbReference type="RefSeq" id="WP_092643848.1">
    <property type="nucleotide sequence ID" value="NZ_FNPX01000003.1"/>
</dbReference>
<feature type="chain" id="PRO_5011490548" evidence="1">
    <location>
        <begin position="27"/>
        <end position="171"/>
    </location>
</feature>
<evidence type="ECO:0000256" key="1">
    <source>
        <dbReference type="SAM" id="SignalP"/>
    </source>
</evidence>
<keyword evidence="3" id="KW-1185">Reference proteome</keyword>
<protein>
    <submittedName>
        <fullName evidence="2">SH3-like domain-containing protein</fullName>
    </submittedName>
</protein>
<keyword evidence="1" id="KW-0732">Signal</keyword>
<gene>
    <name evidence="2" type="ORF">SAMN05444004_103132</name>
</gene>
<evidence type="ECO:0000313" key="3">
    <source>
        <dbReference type="Proteomes" id="UP000198914"/>
    </source>
</evidence>